<organism evidence="1">
    <name type="scientific">Candidatus Kentrum sp. DK</name>
    <dbReference type="NCBI Taxonomy" id="2126562"/>
    <lineage>
        <taxon>Bacteria</taxon>
        <taxon>Pseudomonadati</taxon>
        <taxon>Pseudomonadota</taxon>
        <taxon>Gammaproteobacteria</taxon>
        <taxon>Candidatus Kentrum</taxon>
    </lineage>
</organism>
<protein>
    <submittedName>
        <fullName evidence="1">Uncharacterized protein</fullName>
    </submittedName>
</protein>
<evidence type="ECO:0000313" key="1">
    <source>
        <dbReference type="EMBL" id="VFJ67546.1"/>
    </source>
</evidence>
<reference evidence="1" key="1">
    <citation type="submission" date="2019-02" db="EMBL/GenBank/DDBJ databases">
        <authorList>
            <person name="Gruber-Vodicka R. H."/>
            <person name="Seah K. B. B."/>
        </authorList>
    </citation>
    <scope>NUCLEOTIDE SEQUENCE</scope>
    <source>
        <strain evidence="1">BECK_DK161</strain>
    </source>
</reference>
<dbReference type="AlphaFoldDB" id="A0A450TJI5"/>
<dbReference type="EMBL" id="CAADEY010000166">
    <property type="protein sequence ID" value="VFJ67546.1"/>
    <property type="molecule type" value="Genomic_DNA"/>
</dbReference>
<proteinExistence type="predicted"/>
<name>A0A450TJI5_9GAMM</name>
<gene>
    <name evidence="1" type="ORF">BECKDK2373C_GA0170839_11668</name>
</gene>
<sequence length="42" mass="4793">MDGRHGFSGDLVQLRSSSDTLWWRLGLKFSVGLLLPRRGYIT</sequence>
<accession>A0A450TJI5</accession>